<feature type="compositionally biased region" description="Polar residues" evidence="2">
    <location>
        <begin position="99"/>
        <end position="113"/>
    </location>
</feature>
<evidence type="ECO:0000256" key="2">
    <source>
        <dbReference type="SAM" id="MobiDB-lite"/>
    </source>
</evidence>
<evidence type="ECO:0000313" key="4">
    <source>
        <dbReference type="EMBL" id="TKA33997.1"/>
    </source>
</evidence>
<proteinExistence type="inferred from homology"/>
<evidence type="ECO:0000259" key="3">
    <source>
        <dbReference type="PROSITE" id="PS50211"/>
    </source>
</evidence>
<feature type="region of interest" description="Disordered" evidence="2">
    <location>
        <begin position="641"/>
        <end position="691"/>
    </location>
</feature>
<dbReference type="Proteomes" id="UP000310066">
    <property type="component" value="Unassembled WGS sequence"/>
</dbReference>
<sequence length="691" mass="75538">MASTATHFTPLLCVVDFHHARGPEISHWFGTSPASSDPLEDQEDNAGSGWGLIPYMALPDGAHRGVEEFSYFSLVYKGKPAMGEGGGDGDGHRAGSGSTGQTAASDGSVTPGSNGSGGAATSIFGISYCQSIPASSLLWKSEDVTRSAVQKAVVALTDQPERFSKLREKLRVVTRAWFAQRDFRDVEILQRFQENLSREVGAGSREEEDGQQYFGLSLREMVYQYKWQMLVLFKCLLLQPKMLFFGSHCERVCQVQFSLLSLIPNLVKNLQDCADPQMNSHAESLRKPDSVRTSDRSSFLAYLGVPLQLFGKGSVFGPYTPLQQLDILTDLDTKSYVVGSTNSLLIQQKDRYCDVLIDLDENLISILSPTLRSAVALSVADRRWIDFLAQQVTDTWDETDPSRPKTHGYAGSEEFIRLQFEEYLLALLSAEKYHQHLSHNNHPNKDRPSSGDPKALLADIEGDPSSDFSPAFLDAWRATENHALWSRTTDTHLFDLVDPRHPCAGGITIEDVQRRLAAQVAELHLDERFSATREVVGKRLVEGREQVGAAFGRVWADVEALREAQRRRAEEARVQAQAAAGEDGGEGKTGAQALGLGGGRLPKPDLQQAQASVAAAGQRAGAYLSSWGSWAAEKRKVGWQRQVSGSQVTAPSPEGKLRGTTAVQEGRPKGPAVDQMGKEDAHNGHGTKEAG</sequence>
<accession>A0A4U0UF99</accession>
<organism evidence="4 5">
    <name type="scientific">Friedmanniomyces endolithicus</name>
    <dbReference type="NCBI Taxonomy" id="329885"/>
    <lineage>
        <taxon>Eukaryota</taxon>
        <taxon>Fungi</taxon>
        <taxon>Dikarya</taxon>
        <taxon>Ascomycota</taxon>
        <taxon>Pezizomycotina</taxon>
        <taxon>Dothideomycetes</taxon>
        <taxon>Dothideomycetidae</taxon>
        <taxon>Mycosphaerellales</taxon>
        <taxon>Teratosphaeriaceae</taxon>
        <taxon>Friedmanniomyces</taxon>
    </lineage>
</organism>
<dbReference type="AlphaFoldDB" id="A0A4U0UF99"/>
<dbReference type="InterPro" id="IPR051731">
    <property type="entry name" value="DENND11/AVL9_GEFs"/>
</dbReference>
<feature type="domain" description="UDENN" evidence="3">
    <location>
        <begin position="10"/>
        <end position="503"/>
    </location>
</feature>
<protein>
    <recommendedName>
        <fullName evidence="3">UDENN domain-containing protein</fullName>
    </recommendedName>
</protein>
<feature type="region of interest" description="Disordered" evidence="2">
    <location>
        <begin position="573"/>
        <end position="598"/>
    </location>
</feature>
<dbReference type="InterPro" id="IPR018307">
    <property type="entry name" value="ABL9/DENND6_dom"/>
</dbReference>
<name>A0A4U0UF99_9PEZI</name>
<dbReference type="EMBL" id="NAJP01000082">
    <property type="protein sequence ID" value="TKA33997.1"/>
    <property type="molecule type" value="Genomic_DNA"/>
</dbReference>
<feature type="region of interest" description="Disordered" evidence="2">
    <location>
        <begin position="437"/>
        <end position="460"/>
    </location>
</feature>
<evidence type="ECO:0000256" key="1">
    <source>
        <dbReference type="ARBA" id="ARBA00038178"/>
    </source>
</evidence>
<dbReference type="InterPro" id="IPR037516">
    <property type="entry name" value="Tripartite_DENN"/>
</dbReference>
<feature type="compositionally biased region" description="Basic and acidic residues" evidence="2">
    <location>
        <begin position="676"/>
        <end position="691"/>
    </location>
</feature>
<dbReference type="STRING" id="329885.A0A4U0UF99"/>
<feature type="region of interest" description="Disordered" evidence="2">
    <location>
        <begin position="83"/>
        <end position="115"/>
    </location>
</feature>
<dbReference type="GO" id="GO:0005737">
    <property type="term" value="C:cytoplasm"/>
    <property type="evidence" value="ECO:0007669"/>
    <property type="project" value="TreeGrafter"/>
</dbReference>
<evidence type="ECO:0000313" key="5">
    <source>
        <dbReference type="Proteomes" id="UP000310066"/>
    </source>
</evidence>
<dbReference type="PANTHER" id="PTHR31017">
    <property type="entry name" value="LATE SECRETORY PATHWAY PROTEIN AVL9-RELATED"/>
    <property type="match status" value="1"/>
</dbReference>
<reference evidence="4 5" key="1">
    <citation type="submission" date="2017-03" db="EMBL/GenBank/DDBJ databases">
        <title>Genomes of endolithic fungi from Antarctica.</title>
        <authorList>
            <person name="Coleine C."/>
            <person name="Masonjones S."/>
            <person name="Stajich J.E."/>
        </authorList>
    </citation>
    <scope>NUCLEOTIDE SEQUENCE [LARGE SCALE GENOMIC DNA]</scope>
    <source>
        <strain evidence="4 5">CCFEE 5311</strain>
    </source>
</reference>
<dbReference type="Pfam" id="PF09794">
    <property type="entry name" value="Avl9"/>
    <property type="match status" value="1"/>
</dbReference>
<gene>
    <name evidence="4" type="ORF">B0A54_14874</name>
</gene>
<dbReference type="PROSITE" id="PS50211">
    <property type="entry name" value="DENN"/>
    <property type="match status" value="1"/>
</dbReference>
<dbReference type="OrthoDB" id="26278at2759"/>
<comment type="caution">
    <text evidence="4">The sequence shown here is derived from an EMBL/GenBank/DDBJ whole genome shotgun (WGS) entry which is preliminary data.</text>
</comment>
<feature type="compositionally biased region" description="Polar residues" evidence="2">
    <location>
        <begin position="641"/>
        <end position="650"/>
    </location>
</feature>
<comment type="similarity">
    <text evidence="1">Belongs to the AVL9 family.</text>
</comment>
<dbReference type="PANTHER" id="PTHR31017:SF1">
    <property type="entry name" value="LATE SECRETORY PATHWAY PROTEIN AVL9 HOMOLOG"/>
    <property type="match status" value="1"/>
</dbReference>